<protein>
    <submittedName>
        <fullName evidence="2">Uncharacterized protein</fullName>
    </submittedName>
</protein>
<feature type="region of interest" description="Disordered" evidence="1">
    <location>
        <begin position="111"/>
        <end position="151"/>
    </location>
</feature>
<feature type="compositionally biased region" description="Basic and acidic residues" evidence="1">
    <location>
        <begin position="136"/>
        <end position="145"/>
    </location>
</feature>
<keyword evidence="3" id="KW-1185">Reference proteome</keyword>
<sequence length="151" mass="16352">MVARCLILTIGKPRWKREKLLSAISTAIQSLTVDRSTATSAVRLNLQTPVPVMCSESTTEEAHKVSAPLLLSHWNPRGTRGVGELVGKTLSRPAIGRGSCRHAPVAGLVAADGPVTKPQPHLDVLHKRIGRRSRRGRADSDECNNRSKHAT</sequence>
<name>A0A6G1HP96_9PEZI</name>
<evidence type="ECO:0000313" key="2">
    <source>
        <dbReference type="EMBL" id="KAF2397575.1"/>
    </source>
</evidence>
<proteinExistence type="predicted"/>
<accession>A0A6G1HP96</accession>
<evidence type="ECO:0000313" key="3">
    <source>
        <dbReference type="Proteomes" id="UP000799640"/>
    </source>
</evidence>
<organism evidence="2 3">
    <name type="scientific">Trichodelitschia bisporula</name>
    <dbReference type="NCBI Taxonomy" id="703511"/>
    <lineage>
        <taxon>Eukaryota</taxon>
        <taxon>Fungi</taxon>
        <taxon>Dikarya</taxon>
        <taxon>Ascomycota</taxon>
        <taxon>Pezizomycotina</taxon>
        <taxon>Dothideomycetes</taxon>
        <taxon>Dothideomycetes incertae sedis</taxon>
        <taxon>Phaeotrichales</taxon>
        <taxon>Phaeotrichaceae</taxon>
        <taxon>Trichodelitschia</taxon>
    </lineage>
</organism>
<dbReference type="Proteomes" id="UP000799640">
    <property type="component" value="Unassembled WGS sequence"/>
</dbReference>
<evidence type="ECO:0000256" key="1">
    <source>
        <dbReference type="SAM" id="MobiDB-lite"/>
    </source>
</evidence>
<reference evidence="2" key="1">
    <citation type="journal article" date="2020" name="Stud. Mycol.">
        <title>101 Dothideomycetes genomes: a test case for predicting lifestyles and emergence of pathogens.</title>
        <authorList>
            <person name="Haridas S."/>
            <person name="Albert R."/>
            <person name="Binder M."/>
            <person name="Bloem J."/>
            <person name="Labutti K."/>
            <person name="Salamov A."/>
            <person name="Andreopoulos B."/>
            <person name="Baker S."/>
            <person name="Barry K."/>
            <person name="Bills G."/>
            <person name="Bluhm B."/>
            <person name="Cannon C."/>
            <person name="Castanera R."/>
            <person name="Culley D."/>
            <person name="Daum C."/>
            <person name="Ezra D."/>
            <person name="Gonzalez J."/>
            <person name="Henrissat B."/>
            <person name="Kuo A."/>
            <person name="Liang C."/>
            <person name="Lipzen A."/>
            <person name="Lutzoni F."/>
            <person name="Magnuson J."/>
            <person name="Mondo S."/>
            <person name="Nolan M."/>
            <person name="Ohm R."/>
            <person name="Pangilinan J."/>
            <person name="Park H.-J."/>
            <person name="Ramirez L."/>
            <person name="Alfaro M."/>
            <person name="Sun H."/>
            <person name="Tritt A."/>
            <person name="Yoshinaga Y."/>
            <person name="Zwiers L.-H."/>
            <person name="Turgeon B."/>
            <person name="Goodwin S."/>
            <person name="Spatafora J."/>
            <person name="Crous P."/>
            <person name="Grigoriev I."/>
        </authorList>
    </citation>
    <scope>NUCLEOTIDE SEQUENCE</scope>
    <source>
        <strain evidence="2">CBS 262.69</strain>
    </source>
</reference>
<dbReference type="EMBL" id="ML996703">
    <property type="protein sequence ID" value="KAF2397575.1"/>
    <property type="molecule type" value="Genomic_DNA"/>
</dbReference>
<dbReference type="AlphaFoldDB" id="A0A6G1HP96"/>
<gene>
    <name evidence="2" type="ORF">EJ06DRAFT_524011</name>
</gene>